<name>U4V8Z7_9HYPH</name>
<evidence type="ECO:0000256" key="1">
    <source>
        <dbReference type="ARBA" id="ARBA00022908"/>
    </source>
</evidence>
<dbReference type="AlphaFoldDB" id="U4V8Z7"/>
<protein>
    <recommendedName>
        <fullName evidence="3">Tyr recombinase domain-containing protein</fullName>
    </recommendedName>
</protein>
<organism evidence="4 5">
    <name type="scientific">Brucella intermedia 229E</name>
    <dbReference type="NCBI Taxonomy" id="1337887"/>
    <lineage>
        <taxon>Bacteria</taxon>
        <taxon>Pseudomonadati</taxon>
        <taxon>Pseudomonadota</taxon>
        <taxon>Alphaproteobacteria</taxon>
        <taxon>Hyphomicrobiales</taxon>
        <taxon>Brucellaceae</taxon>
        <taxon>Brucella/Ochrobactrum group</taxon>
        <taxon>Brucella</taxon>
    </lineage>
</organism>
<evidence type="ECO:0000313" key="4">
    <source>
        <dbReference type="EMBL" id="ERM02450.1"/>
    </source>
</evidence>
<keyword evidence="1" id="KW-0229">DNA integration</keyword>
<dbReference type="Pfam" id="PF00589">
    <property type="entry name" value="Phage_integrase"/>
    <property type="match status" value="1"/>
</dbReference>
<evidence type="ECO:0000259" key="3">
    <source>
        <dbReference type="PROSITE" id="PS51898"/>
    </source>
</evidence>
<dbReference type="PATRIC" id="fig|1337887.3.peg.1711"/>
<dbReference type="PANTHER" id="PTHR30349:SF94">
    <property type="entry name" value="INTEGRASE_RECOMBINASE HI_1414-RELATED"/>
    <property type="match status" value="1"/>
</dbReference>
<dbReference type="GO" id="GO:0006310">
    <property type="term" value="P:DNA recombination"/>
    <property type="evidence" value="ECO:0007669"/>
    <property type="project" value="UniProtKB-KW"/>
</dbReference>
<dbReference type="PROSITE" id="PS51898">
    <property type="entry name" value="TYR_RECOMBINASE"/>
    <property type="match status" value="1"/>
</dbReference>
<dbReference type="Proteomes" id="UP000016842">
    <property type="component" value="Unassembled WGS sequence"/>
</dbReference>
<evidence type="ECO:0000256" key="2">
    <source>
        <dbReference type="ARBA" id="ARBA00023172"/>
    </source>
</evidence>
<dbReference type="InterPro" id="IPR013762">
    <property type="entry name" value="Integrase-like_cat_sf"/>
</dbReference>
<proteinExistence type="predicted"/>
<dbReference type="SUPFAM" id="SSF56349">
    <property type="entry name" value="DNA breaking-rejoining enzymes"/>
    <property type="match status" value="1"/>
</dbReference>
<feature type="domain" description="Tyr recombinase" evidence="3">
    <location>
        <begin position="132"/>
        <end position="311"/>
    </location>
</feature>
<accession>U4V8Z7</accession>
<dbReference type="PANTHER" id="PTHR30349">
    <property type="entry name" value="PHAGE INTEGRASE-RELATED"/>
    <property type="match status" value="1"/>
</dbReference>
<dbReference type="InterPro" id="IPR011010">
    <property type="entry name" value="DNA_brk_join_enz"/>
</dbReference>
<evidence type="ECO:0000313" key="5">
    <source>
        <dbReference type="Proteomes" id="UP000016842"/>
    </source>
</evidence>
<dbReference type="GO" id="GO:0015074">
    <property type="term" value="P:DNA integration"/>
    <property type="evidence" value="ECO:0007669"/>
    <property type="project" value="UniProtKB-KW"/>
</dbReference>
<dbReference type="Gene3D" id="1.10.443.10">
    <property type="entry name" value="Intergrase catalytic core"/>
    <property type="match status" value="1"/>
</dbReference>
<reference evidence="4 5" key="1">
    <citation type="journal article" date="2014" name="FEMS Microbiol. Lett.">
        <title>Genome sequencing analysis reveals virulence-related gene content of Ochrobactrum intermedium strain 229E, a urease-positive strain isolated from the human gastric niche.</title>
        <authorList>
            <person name="Kulkarni G.J."/>
            <person name="Shetty S."/>
            <person name="Dharne M.S."/>
            <person name="Shouche Y.S."/>
        </authorList>
    </citation>
    <scope>NUCLEOTIDE SEQUENCE [LARGE SCALE GENOMIC DNA]</scope>
    <source>
        <strain evidence="4 5">229E</strain>
    </source>
</reference>
<sequence>MDQEARERIKERPVLIGGVTARPSSKLSDAIDKYVAESLKEIGRTKAQTLKAIKRFPIANKECGSIRSQDIVKFGQLLAEERTPQTVGNWMSHLAAIFTLARPAWGFPLDPEAMKDAQIVMKRLGVISKSNQRDRRPTIEELNKLLEHFTDRELRQRKHMPMCKMILFALFSTRRQGEICTMRWEDFEPENKRILIRDMKNPGEKMGNNVWCDLPEQAVAVLQSLPPQKKEGGVIFPYVPKTVSARFMRTCPLLDIEDLDFHDLRHEGISRLFEMGWNIPHVAMVSGHRSWTSLKRYTHIRQTGDKYENWKWINDLMPRQPISKGETPI</sequence>
<dbReference type="EMBL" id="ASXJ01000086">
    <property type="protein sequence ID" value="ERM02450.1"/>
    <property type="molecule type" value="Genomic_DNA"/>
</dbReference>
<gene>
    <name evidence="4" type="ORF">Q644_16600</name>
</gene>
<dbReference type="InterPro" id="IPR002104">
    <property type="entry name" value="Integrase_catalytic"/>
</dbReference>
<keyword evidence="2" id="KW-0233">DNA recombination</keyword>
<dbReference type="InterPro" id="IPR050090">
    <property type="entry name" value="Tyrosine_recombinase_XerCD"/>
</dbReference>
<dbReference type="GO" id="GO:0003677">
    <property type="term" value="F:DNA binding"/>
    <property type="evidence" value="ECO:0007669"/>
    <property type="project" value="InterPro"/>
</dbReference>
<dbReference type="CDD" id="cd00796">
    <property type="entry name" value="INT_Rci_Hp1_C"/>
    <property type="match status" value="1"/>
</dbReference>
<comment type="caution">
    <text evidence="4">The sequence shown here is derived from an EMBL/GenBank/DDBJ whole genome shotgun (WGS) entry which is preliminary data.</text>
</comment>